<keyword evidence="3" id="KW-1185">Reference proteome</keyword>
<keyword evidence="1" id="KW-0472">Membrane</keyword>
<evidence type="ECO:0000313" key="2">
    <source>
        <dbReference type="EMBL" id="RCI07092.1"/>
    </source>
</evidence>
<dbReference type="AlphaFoldDB" id="A0A367KYT6"/>
<dbReference type="EMBL" id="PJQM01000035">
    <property type="protein sequence ID" value="RCI07092.1"/>
    <property type="molecule type" value="Genomic_DNA"/>
</dbReference>
<feature type="transmembrane region" description="Helical" evidence="1">
    <location>
        <begin position="220"/>
        <end position="244"/>
    </location>
</feature>
<organism evidence="2 3">
    <name type="scientific">Rhizopus stolonifer</name>
    <name type="common">Rhizopus nigricans</name>
    <dbReference type="NCBI Taxonomy" id="4846"/>
    <lineage>
        <taxon>Eukaryota</taxon>
        <taxon>Fungi</taxon>
        <taxon>Fungi incertae sedis</taxon>
        <taxon>Mucoromycota</taxon>
        <taxon>Mucoromycotina</taxon>
        <taxon>Mucoromycetes</taxon>
        <taxon>Mucorales</taxon>
        <taxon>Mucorineae</taxon>
        <taxon>Rhizopodaceae</taxon>
        <taxon>Rhizopus</taxon>
    </lineage>
</organism>
<dbReference type="STRING" id="4846.A0A367KYT6"/>
<accession>A0A367KYT6</accession>
<dbReference type="OrthoDB" id="10250354at2759"/>
<evidence type="ECO:0008006" key="4">
    <source>
        <dbReference type="Google" id="ProtNLM"/>
    </source>
</evidence>
<feature type="transmembrane region" description="Helical" evidence="1">
    <location>
        <begin position="111"/>
        <end position="131"/>
    </location>
</feature>
<comment type="caution">
    <text evidence="2">The sequence shown here is derived from an EMBL/GenBank/DDBJ whole genome shotgun (WGS) entry which is preliminary data.</text>
</comment>
<proteinExistence type="predicted"/>
<reference evidence="2 3" key="1">
    <citation type="journal article" date="2018" name="G3 (Bethesda)">
        <title>Phylogenetic and Phylogenomic Definition of Rhizopus Species.</title>
        <authorList>
            <person name="Gryganskyi A.P."/>
            <person name="Golan J."/>
            <person name="Dolatabadi S."/>
            <person name="Mondo S."/>
            <person name="Robb S."/>
            <person name="Idnurm A."/>
            <person name="Muszewska A."/>
            <person name="Steczkiewicz K."/>
            <person name="Masonjones S."/>
            <person name="Liao H.L."/>
            <person name="Gajdeczka M.T."/>
            <person name="Anike F."/>
            <person name="Vuek A."/>
            <person name="Anishchenko I.M."/>
            <person name="Voigt K."/>
            <person name="de Hoog G.S."/>
            <person name="Smith M.E."/>
            <person name="Heitman J."/>
            <person name="Vilgalys R."/>
            <person name="Stajich J.E."/>
        </authorList>
    </citation>
    <scope>NUCLEOTIDE SEQUENCE [LARGE SCALE GENOMIC DNA]</scope>
    <source>
        <strain evidence="2 3">LSU 92-RS-03</strain>
    </source>
</reference>
<sequence>MVGLNMVDSVGPSAMLLDPEISSVILAFFGLISILLVCLIVWLVFVCLKVDGTVGWSWHMLFIPIWLADGLVLWITLLRAKHTTNQKSADDEEEELLNEGQYKSKKSIRRYSSFVEFCFIILFQVLVVAHLDGSHFDLPLIILPYAGYEIVHTFSVGKSGWVVRTGVLIQLVCLLQHGHWAIIFIPTYFLGVFYAFQLWRRYKQIKMITDQELAQQAKMLVTAAIIVYGLLAVSFYTILGLIIAKLEGVISIKLSLIFIPVFLTAGFMLCCSGCCLPCMLMVSSMPDLEQEVIDPNRRITASTGDDA</sequence>
<name>A0A367KYT6_RHIST</name>
<dbReference type="Proteomes" id="UP000253551">
    <property type="component" value="Unassembled WGS sequence"/>
</dbReference>
<protein>
    <recommendedName>
        <fullName evidence="4">Transmembrane protein</fullName>
    </recommendedName>
</protein>
<dbReference type="PANTHER" id="PTHR13568">
    <property type="entry name" value="FAM11A, B PROTEIN"/>
    <property type="match status" value="1"/>
</dbReference>
<dbReference type="PANTHER" id="PTHR13568:SF9">
    <property type="entry name" value="TRANSMEMBRANE PROTEIN 203"/>
    <property type="match status" value="1"/>
</dbReference>
<feature type="transmembrane region" description="Helical" evidence="1">
    <location>
        <begin position="57"/>
        <end position="78"/>
    </location>
</feature>
<feature type="transmembrane region" description="Helical" evidence="1">
    <location>
        <begin position="180"/>
        <end position="199"/>
    </location>
</feature>
<feature type="transmembrane region" description="Helical" evidence="1">
    <location>
        <begin position="21"/>
        <end position="45"/>
    </location>
</feature>
<dbReference type="InterPro" id="IPR019396">
    <property type="entry name" value="TM_Fragile-X-F-assoc"/>
</dbReference>
<keyword evidence="1" id="KW-1133">Transmembrane helix</keyword>
<gene>
    <name evidence="2" type="ORF">CU098_005601</name>
</gene>
<dbReference type="Pfam" id="PF10269">
    <property type="entry name" value="Tmemb_185A"/>
    <property type="match status" value="1"/>
</dbReference>
<keyword evidence="1" id="KW-0812">Transmembrane</keyword>
<evidence type="ECO:0000313" key="3">
    <source>
        <dbReference type="Proteomes" id="UP000253551"/>
    </source>
</evidence>
<feature type="transmembrane region" description="Helical" evidence="1">
    <location>
        <begin position="256"/>
        <end position="282"/>
    </location>
</feature>
<evidence type="ECO:0000256" key="1">
    <source>
        <dbReference type="SAM" id="Phobius"/>
    </source>
</evidence>